<proteinExistence type="predicted"/>
<dbReference type="GeneID" id="29981065"/>
<reference evidence="2 3" key="1">
    <citation type="journal article" date="2016" name="Genome Announc.">
        <title>Draft Whole-Genome Sequence of Trichoderma gamsii T6085, a Promising Biocontrol Agent of Fusarium Head Blight on Wheat.</title>
        <authorList>
            <person name="Baroncelli R."/>
            <person name="Zapparata A."/>
            <person name="Piaggeschi G."/>
            <person name="Sarrocco S."/>
            <person name="Vannacci G."/>
        </authorList>
    </citation>
    <scope>NUCLEOTIDE SEQUENCE [LARGE SCALE GENOMIC DNA]</scope>
    <source>
        <strain evidence="2 3">T6085</strain>
    </source>
</reference>
<keyword evidence="3" id="KW-1185">Reference proteome</keyword>
<dbReference type="InterPro" id="IPR010730">
    <property type="entry name" value="HET"/>
</dbReference>
<sequence>MANATPLLMAHIYDDKQEILRTAHFSLDFLSSAAESSDYSDDARYFESVLTESNTQPTVSELAKACLSHCSRRHDCNARDDRPFPTRVIDVGGLDKDTLRLYTPTISERGKYAALSYCWGRSKPFVTRLRTSKTTRTASLCSLCHEPCEMPFKSRETLGTDSLAHSDWASEVRNMDRVYSNAYVTISAAAARHANDGLFTKGRCLLPSMGTGGFVSISWTKAPLGFRHEPLYSRAWALQEHILSPRLLIYTRFGLVWQCDQAKLGKLIDSRNSSLSKAYTYRLPDSCGVQDWNRLVEFFCSRDLSKPRDKLHAIAALAQRYHEATGDQYLAGLWRSTMLCNLLWFHHPEWLVYPTSMDHRPDEYRAPSWSWASIDGTVLLRTRTNGPGHAEIVDCQVELADPENPFGEVTAGSLRIRGPLIEVRWKNTDGQSLPKVYTCNRTGPSVNDAILGDLFLDEPRNGPQSSRELVSSVCLLIGDRNRHHALMLRLLPGSKDTYSRIGLVRNDESAAPAVWRDVPVVAITIV</sequence>
<feature type="domain" description="Heterokaryon incompatibility" evidence="1">
    <location>
        <begin position="112"/>
        <end position="240"/>
    </location>
</feature>
<dbReference type="STRING" id="398673.A0A2P4ZMB4"/>
<protein>
    <recommendedName>
        <fullName evidence="1">Heterokaryon incompatibility domain-containing protein</fullName>
    </recommendedName>
</protein>
<dbReference type="PANTHER" id="PTHR33112:SF16">
    <property type="entry name" value="HETEROKARYON INCOMPATIBILITY DOMAIN-CONTAINING PROTEIN"/>
    <property type="match status" value="1"/>
</dbReference>
<dbReference type="RefSeq" id="XP_024405556.1">
    <property type="nucleotide sequence ID" value="XM_024549698.1"/>
</dbReference>
<name>A0A2P4ZMB4_9HYPO</name>
<accession>A0A2P4ZMB4</accession>
<dbReference type="Pfam" id="PF06985">
    <property type="entry name" value="HET"/>
    <property type="match status" value="1"/>
</dbReference>
<dbReference type="Proteomes" id="UP000054821">
    <property type="component" value="Unassembled WGS sequence"/>
</dbReference>
<evidence type="ECO:0000313" key="3">
    <source>
        <dbReference type="Proteomes" id="UP000054821"/>
    </source>
</evidence>
<organism evidence="2 3">
    <name type="scientific">Trichoderma gamsii</name>
    <dbReference type="NCBI Taxonomy" id="398673"/>
    <lineage>
        <taxon>Eukaryota</taxon>
        <taxon>Fungi</taxon>
        <taxon>Dikarya</taxon>
        <taxon>Ascomycota</taxon>
        <taxon>Pezizomycotina</taxon>
        <taxon>Sordariomycetes</taxon>
        <taxon>Hypocreomycetidae</taxon>
        <taxon>Hypocreales</taxon>
        <taxon>Hypocreaceae</taxon>
        <taxon>Trichoderma</taxon>
    </lineage>
</organism>
<dbReference type="AlphaFoldDB" id="A0A2P4ZMB4"/>
<evidence type="ECO:0000259" key="1">
    <source>
        <dbReference type="Pfam" id="PF06985"/>
    </source>
</evidence>
<dbReference type="EMBL" id="JPDN02000018">
    <property type="protein sequence ID" value="PON25439.1"/>
    <property type="molecule type" value="Genomic_DNA"/>
</dbReference>
<dbReference type="PANTHER" id="PTHR33112">
    <property type="entry name" value="DOMAIN PROTEIN, PUTATIVE-RELATED"/>
    <property type="match status" value="1"/>
</dbReference>
<comment type="caution">
    <text evidence="2">The sequence shown here is derived from an EMBL/GenBank/DDBJ whole genome shotgun (WGS) entry which is preliminary data.</text>
</comment>
<gene>
    <name evidence="2" type="ORF">TGAM01_v205733</name>
</gene>
<evidence type="ECO:0000313" key="2">
    <source>
        <dbReference type="EMBL" id="PON25439.1"/>
    </source>
</evidence>